<dbReference type="Gene3D" id="3.10.180.10">
    <property type="entry name" value="2,3-Dihydroxybiphenyl 1,2-Dioxygenase, domain 1"/>
    <property type="match status" value="1"/>
</dbReference>
<dbReference type="EMBL" id="JBHSIY010000002">
    <property type="protein sequence ID" value="MFC4865344.1"/>
    <property type="molecule type" value="Genomic_DNA"/>
</dbReference>
<dbReference type="Proteomes" id="UP001595858">
    <property type="component" value="Unassembled WGS sequence"/>
</dbReference>
<reference evidence="4" key="1">
    <citation type="journal article" date="2019" name="Int. J. Syst. Evol. Microbiol.">
        <title>The Global Catalogue of Microorganisms (GCM) 10K type strain sequencing project: providing services to taxonomists for standard genome sequencing and annotation.</title>
        <authorList>
            <consortium name="The Broad Institute Genomics Platform"/>
            <consortium name="The Broad Institute Genome Sequencing Center for Infectious Disease"/>
            <person name="Wu L."/>
            <person name="Ma J."/>
        </authorList>
    </citation>
    <scope>NUCLEOTIDE SEQUENCE [LARGE SCALE GENOMIC DNA]</scope>
    <source>
        <strain evidence="4">CGMCC 4.7304</strain>
    </source>
</reference>
<dbReference type="InterPro" id="IPR037523">
    <property type="entry name" value="VOC_core"/>
</dbReference>
<name>A0ABV9SHF4_9ACTN</name>
<evidence type="ECO:0000313" key="3">
    <source>
        <dbReference type="EMBL" id="MFC4865344.1"/>
    </source>
</evidence>
<accession>A0ABV9SHF4</accession>
<gene>
    <name evidence="3" type="ORF">ACFPCZ_01750</name>
</gene>
<proteinExistence type="predicted"/>
<feature type="domain" description="VOC" evidence="2">
    <location>
        <begin position="15"/>
        <end position="153"/>
    </location>
</feature>
<keyword evidence="1" id="KW-0479">Metal-binding</keyword>
<dbReference type="InterPro" id="IPR004360">
    <property type="entry name" value="Glyas_Fos-R_dOase_dom"/>
</dbReference>
<comment type="caution">
    <text evidence="3">The sequence shown here is derived from an EMBL/GenBank/DDBJ whole genome shotgun (WGS) entry which is preliminary data.</text>
</comment>
<dbReference type="PANTHER" id="PTHR43048">
    <property type="entry name" value="METHYLMALONYL-COA EPIMERASE"/>
    <property type="match status" value="1"/>
</dbReference>
<evidence type="ECO:0000256" key="1">
    <source>
        <dbReference type="ARBA" id="ARBA00022723"/>
    </source>
</evidence>
<dbReference type="PROSITE" id="PS51819">
    <property type="entry name" value="VOC"/>
    <property type="match status" value="1"/>
</dbReference>
<protein>
    <submittedName>
        <fullName evidence="3">VOC family protein</fullName>
    </submittedName>
</protein>
<evidence type="ECO:0000259" key="2">
    <source>
        <dbReference type="PROSITE" id="PS51819"/>
    </source>
</evidence>
<sequence>MSTARTADFGVGLASVNHVGITVADLDRSIAFYRALTGREPAGPVELPDTPEMARCIGVEDAALRAATLRLRNINIDLVEYRRPASGQRLAVNAPTAVHLCFEVDDFDGVYERLSAAGIDFAGEPPPVGPEHGVPKTAYFTDPDGVHLELILPVGPLVRTGEG</sequence>
<dbReference type="InterPro" id="IPR029068">
    <property type="entry name" value="Glyas_Bleomycin-R_OHBP_Dase"/>
</dbReference>
<dbReference type="InterPro" id="IPR051785">
    <property type="entry name" value="MMCE/EMCE_epimerase"/>
</dbReference>
<dbReference type="SUPFAM" id="SSF54593">
    <property type="entry name" value="Glyoxalase/Bleomycin resistance protein/Dihydroxybiphenyl dioxygenase"/>
    <property type="match status" value="1"/>
</dbReference>
<dbReference type="Pfam" id="PF00903">
    <property type="entry name" value="Glyoxalase"/>
    <property type="match status" value="1"/>
</dbReference>
<organism evidence="3 4">
    <name type="scientific">Streptomonospora arabica</name>
    <dbReference type="NCBI Taxonomy" id="412417"/>
    <lineage>
        <taxon>Bacteria</taxon>
        <taxon>Bacillati</taxon>
        <taxon>Actinomycetota</taxon>
        <taxon>Actinomycetes</taxon>
        <taxon>Streptosporangiales</taxon>
        <taxon>Nocardiopsidaceae</taxon>
        <taxon>Streptomonospora</taxon>
    </lineage>
</organism>
<dbReference type="PANTHER" id="PTHR43048:SF3">
    <property type="entry name" value="METHYLMALONYL-COA EPIMERASE, MITOCHONDRIAL"/>
    <property type="match status" value="1"/>
</dbReference>
<dbReference type="RefSeq" id="WP_344144253.1">
    <property type="nucleotide sequence ID" value="NZ_BAAAQI010000009.1"/>
</dbReference>
<evidence type="ECO:0000313" key="4">
    <source>
        <dbReference type="Proteomes" id="UP001595858"/>
    </source>
</evidence>
<keyword evidence="4" id="KW-1185">Reference proteome</keyword>